<dbReference type="SMART" id="SM00382">
    <property type="entry name" value="AAA"/>
    <property type="match status" value="1"/>
</dbReference>
<dbReference type="PANTHER" id="PTHR42734:SF5">
    <property type="entry name" value="IRON TRANSPORT SYSTEM ATP-BINDING PROTEIN HI_0361-RELATED"/>
    <property type="match status" value="1"/>
</dbReference>
<accession>A0A1I4YF13</accession>
<name>A0A1I4YF13_9GAMM</name>
<dbReference type="GO" id="GO:0005524">
    <property type="term" value="F:ATP binding"/>
    <property type="evidence" value="ECO:0007669"/>
    <property type="project" value="UniProtKB-KW"/>
</dbReference>
<keyword evidence="4 6" id="KW-0067">ATP-binding</keyword>
<dbReference type="EMBL" id="FOVC01000006">
    <property type="protein sequence ID" value="SFN36635.1"/>
    <property type="molecule type" value="Genomic_DNA"/>
</dbReference>
<evidence type="ECO:0000256" key="3">
    <source>
        <dbReference type="ARBA" id="ARBA00022741"/>
    </source>
</evidence>
<dbReference type="Proteomes" id="UP000242222">
    <property type="component" value="Unassembled WGS sequence"/>
</dbReference>
<dbReference type="Pfam" id="PF00005">
    <property type="entry name" value="ABC_tran"/>
    <property type="match status" value="1"/>
</dbReference>
<dbReference type="STRING" id="1367852.SAMN05216516_10681"/>
<dbReference type="AlphaFoldDB" id="A0A1I4YF13"/>
<dbReference type="RefSeq" id="WP_230479573.1">
    <property type="nucleotide sequence ID" value="NZ_FOVC01000006.1"/>
</dbReference>
<dbReference type="PROSITE" id="PS00211">
    <property type="entry name" value="ABC_TRANSPORTER_1"/>
    <property type="match status" value="1"/>
</dbReference>
<evidence type="ECO:0000313" key="7">
    <source>
        <dbReference type="Proteomes" id="UP000242222"/>
    </source>
</evidence>
<dbReference type="PANTHER" id="PTHR42734">
    <property type="entry name" value="METAL TRANSPORT SYSTEM ATP-BINDING PROTEIN TM_0124-RELATED"/>
    <property type="match status" value="1"/>
</dbReference>
<evidence type="ECO:0000313" key="6">
    <source>
        <dbReference type="EMBL" id="SFN36635.1"/>
    </source>
</evidence>
<dbReference type="InterPro" id="IPR050153">
    <property type="entry name" value="Metal_Ion_Import_ABC"/>
</dbReference>
<evidence type="ECO:0000256" key="1">
    <source>
        <dbReference type="ARBA" id="ARBA00006526"/>
    </source>
</evidence>
<feature type="domain" description="ABC transporter" evidence="5">
    <location>
        <begin position="23"/>
        <end position="250"/>
    </location>
</feature>
<evidence type="ECO:0000259" key="5">
    <source>
        <dbReference type="PROSITE" id="PS50893"/>
    </source>
</evidence>
<dbReference type="InterPro" id="IPR017871">
    <property type="entry name" value="ABC_transporter-like_CS"/>
</dbReference>
<dbReference type="GO" id="GO:0016887">
    <property type="term" value="F:ATP hydrolysis activity"/>
    <property type="evidence" value="ECO:0007669"/>
    <property type="project" value="InterPro"/>
</dbReference>
<evidence type="ECO:0000256" key="4">
    <source>
        <dbReference type="ARBA" id="ARBA00022840"/>
    </source>
</evidence>
<dbReference type="PROSITE" id="PS50893">
    <property type="entry name" value="ABC_TRANSPORTER_2"/>
    <property type="match status" value="1"/>
</dbReference>
<dbReference type="Gene3D" id="3.40.50.300">
    <property type="entry name" value="P-loop containing nucleotide triphosphate hydrolases"/>
    <property type="match status" value="1"/>
</dbReference>
<keyword evidence="2" id="KW-0813">Transport</keyword>
<dbReference type="SUPFAM" id="SSF52540">
    <property type="entry name" value="P-loop containing nucleoside triphosphate hydrolases"/>
    <property type="match status" value="1"/>
</dbReference>
<dbReference type="InterPro" id="IPR003439">
    <property type="entry name" value="ABC_transporter-like_ATP-bd"/>
</dbReference>
<dbReference type="InterPro" id="IPR003593">
    <property type="entry name" value="AAA+_ATPase"/>
</dbReference>
<keyword evidence="7" id="KW-1185">Reference proteome</keyword>
<keyword evidence="3" id="KW-0547">Nucleotide-binding</keyword>
<proteinExistence type="inferred from homology"/>
<gene>
    <name evidence="6" type="ORF">SAMN05216516_10681</name>
</gene>
<protein>
    <submittedName>
        <fullName evidence="6">Zinc/manganese transport system ATP-binding protein</fullName>
    </submittedName>
</protein>
<comment type="similarity">
    <text evidence="1">Belongs to the ABC transporter superfamily. Drug exporter-2 (TC 3.A.1.117) family.</text>
</comment>
<evidence type="ECO:0000256" key="2">
    <source>
        <dbReference type="ARBA" id="ARBA00022448"/>
    </source>
</evidence>
<organism evidence="6 7">
    <name type="scientific">Izhakiella capsodis</name>
    <dbReference type="NCBI Taxonomy" id="1367852"/>
    <lineage>
        <taxon>Bacteria</taxon>
        <taxon>Pseudomonadati</taxon>
        <taxon>Pseudomonadota</taxon>
        <taxon>Gammaproteobacteria</taxon>
        <taxon>Enterobacterales</taxon>
        <taxon>Erwiniaceae</taxon>
        <taxon>Izhakiella</taxon>
    </lineage>
</organism>
<dbReference type="InterPro" id="IPR027417">
    <property type="entry name" value="P-loop_NTPase"/>
</dbReference>
<reference evidence="7" key="1">
    <citation type="submission" date="2016-10" db="EMBL/GenBank/DDBJ databases">
        <authorList>
            <person name="Varghese N."/>
            <person name="Submissions S."/>
        </authorList>
    </citation>
    <scope>NUCLEOTIDE SEQUENCE [LARGE SCALE GENOMIC DNA]</scope>
    <source>
        <strain evidence="7">N6PO6</strain>
    </source>
</reference>
<sequence>MRISFNASRHVVAYVLVGNTGMITFNQLRVGYRGRPVTPEIDGDLTQGSMTALVGANGCGKSTLLKTLAGAIPPVSGSISRPIPPVRFAWLPQHADIEKQFPVSVFDIVAMGCWPCNGWLRAVSRSQRDEIMLALETVGMDAFAKAQPGTLSGGQLQRVLFARMLMQQAQLLLLDEPFSGVDEKTVELLLSLLHERHQAGCTLVVVLHDSQTVERHFMQTLRITSEEVSWEQGSATVVPLATACRGEVPC</sequence>